<reference evidence="5" key="3">
    <citation type="submission" date="2015-06" db="UniProtKB">
        <authorList>
            <consortium name="EnsemblProtists"/>
        </authorList>
    </citation>
    <scope>IDENTIFICATION</scope>
</reference>
<reference evidence="6" key="2">
    <citation type="submission" date="2012-11" db="EMBL/GenBank/DDBJ databases">
        <authorList>
            <person name="Kuo A."/>
            <person name="Curtis B.A."/>
            <person name="Tanifuji G."/>
            <person name="Burki F."/>
            <person name="Gruber A."/>
            <person name="Irimia M."/>
            <person name="Maruyama S."/>
            <person name="Arias M.C."/>
            <person name="Ball S.G."/>
            <person name="Gile G.H."/>
            <person name="Hirakawa Y."/>
            <person name="Hopkins J.F."/>
            <person name="Rensing S.A."/>
            <person name="Schmutz J."/>
            <person name="Symeonidi A."/>
            <person name="Elias M."/>
            <person name="Eveleigh R.J."/>
            <person name="Herman E.K."/>
            <person name="Klute M.J."/>
            <person name="Nakayama T."/>
            <person name="Obornik M."/>
            <person name="Reyes-Prieto A."/>
            <person name="Armbrust E.V."/>
            <person name="Aves S.J."/>
            <person name="Beiko R.G."/>
            <person name="Coutinho P."/>
            <person name="Dacks J.B."/>
            <person name="Durnford D.G."/>
            <person name="Fast N.M."/>
            <person name="Green B.R."/>
            <person name="Grisdale C."/>
            <person name="Hempe F."/>
            <person name="Henrissat B."/>
            <person name="Hoppner M.P."/>
            <person name="Ishida K.-I."/>
            <person name="Kim E."/>
            <person name="Koreny L."/>
            <person name="Kroth P.G."/>
            <person name="Liu Y."/>
            <person name="Malik S.-B."/>
            <person name="Maier U.G."/>
            <person name="McRose D."/>
            <person name="Mock T."/>
            <person name="Neilson J.A."/>
            <person name="Onodera N.T."/>
            <person name="Poole A.M."/>
            <person name="Pritham E.J."/>
            <person name="Richards T.A."/>
            <person name="Rocap G."/>
            <person name="Roy S.W."/>
            <person name="Sarai C."/>
            <person name="Schaack S."/>
            <person name="Shirato S."/>
            <person name="Slamovits C.H."/>
            <person name="Spencer D.F."/>
            <person name="Suzuki S."/>
            <person name="Worden A.Z."/>
            <person name="Zauner S."/>
            <person name="Barry K."/>
            <person name="Bell C."/>
            <person name="Bharti A.K."/>
            <person name="Crow J.A."/>
            <person name="Grimwood J."/>
            <person name="Kramer R."/>
            <person name="Lindquist E."/>
            <person name="Lucas S."/>
            <person name="Salamov A."/>
            <person name="McFadden G.I."/>
            <person name="Lane C.E."/>
            <person name="Keeling P.J."/>
            <person name="Gray M.W."/>
            <person name="Grigoriev I.V."/>
            <person name="Archibald J.M."/>
        </authorList>
    </citation>
    <scope>NUCLEOTIDE SEQUENCE</scope>
    <source>
        <strain evidence="6">CCMP2712</strain>
    </source>
</reference>
<keyword evidence="6" id="KW-1185">Reference proteome</keyword>
<dbReference type="EMBL" id="JH992980">
    <property type="protein sequence ID" value="EKX50011.1"/>
    <property type="molecule type" value="Genomic_DNA"/>
</dbReference>
<dbReference type="GeneID" id="17306735"/>
<dbReference type="PANTHER" id="PTHR24201">
    <property type="entry name" value="ANK_REP_REGION DOMAIN-CONTAINING PROTEIN"/>
    <property type="match status" value="1"/>
</dbReference>
<dbReference type="Pfam" id="PF12796">
    <property type="entry name" value="Ank_2"/>
    <property type="match status" value="1"/>
</dbReference>
<dbReference type="RefSeq" id="XP_005836991.1">
    <property type="nucleotide sequence ID" value="XM_005836934.1"/>
</dbReference>
<organism evidence="4">
    <name type="scientific">Guillardia theta (strain CCMP2712)</name>
    <name type="common">Cryptophyte</name>
    <dbReference type="NCBI Taxonomy" id="905079"/>
    <lineage>
        <taxon>Eukaryota</taxon>
        <taxon>Cryptophyceae</taxon>
        <taxon>Pyrenomonadales</taxon>
        <taxon>Geminigeraceae</taxon>
        <taxon>Guillardia</taxon>
    </lineage>
</organism>
<dbReference type="SMART" id="SM00248">
    <property type="entry name" value="ANK"/>
    <property type="match status" value="2"/>
</dbReference>
<feature type="non-terminal residue" evidence="4">
    <location>
        <position position="1"/>
    </location>
</feature>
<dbReference type="KEGG" id="gtt:GUITHDRAFT_67344"/>
<dbReference type="PROSITE" id="PS50297">
    <property type="entry name" value="ANK_REP_REGION"/>
    <property type="match status" value="1"/>
</dbReference>
<dbReference type="PROSITE" id="PS50088">
    <property type="entry name" value="ANK_REPEAT"/>
    <property type="match status" value="1"/>
</dbReference>
<keyword evidence="1" id="KW-0677">Repeat</keyword>
<dbReference type="AlphaFoldDB" id="L1JN48"/>
<dbReference type="EnsemblProtists" id="EKX50011">
    <property type="protein sequence ID" value="EKX50011"/>
    <property type="gene ID" value="GUITHDRAFT_67344"/>
</dbReference>
<gene>
    <name evidence="4" type="ORF">GUITHDRAFT_67344</name>
</gene>
<proteinExistence type="predicted"/>
<dbReference type="SUPFAM" id="SSF48403">
    <property type="entry name" value="Ankyrin repeat"/>
    <property type="match status" value="1"/>
</dbReference>
<dbReference type="InterPro" id="IPR002110">
    <property type="entry name" value="Ankyrin_rpt"/>
</dbReference>
<dbReference type="PANTHER" id="PTHR24201:SF14">
    <property type="entry name" value="CYCLIN-DEPENDENT KINASE 4 INHIBITOR C-LIKE"/>
    <property type="match status" value="1"/>
</dbReference>
<dbReference type="STRING" id="905079.L1JN48"/>
<dbReference type="Gene3D" id="1.25.40.20">
    <property type="entry name" value="Ankyrin repeat-containing domain"/>
    <property type="match status" value="1"/>
</dbReference>
<dbReference type="OrthoDB" id="21416at2759"/>
<dbReference type="HOGENOM" id="CLU_2534439_0_0_1"/>
<evidence type="ECO:0000313" key="4">
    <source>
        <dbReference type="EMBL" id="EKX50011.1"/>
    </source>
</evidence>
<name>L1JN48_GUITC</name>
<dbReference type="InterPro" id="IPR050776">
    <property type="entry name" value="Ank_Repeat/CDKN_Inhibitor"/>
</dbReference>
<evidence type="ECO:0000256" key="3">
    <source>
        <dbReference type="PROSITE-ProRule" id="PRU00023"/>
    </source>
</evidence>
<dbReference type="PaxDb" id="55529-EKX50011"/>
<sequence>GGDANHKTSDGVTAAHEAARTGRVDCLEMLHEFGANLDIESDNGNRPSHYAAKYGHEAVLRFLYKKVDFHVRSGAGSCLDLRDC</sequence>
<dbReference type="InterPro" id="IPR036770">
    <property type="entry name" value="Ankyrin_rpt-contain_sf"/>
</dbReference>
<accession>L1JN48</accession>
<feature type="repeat" description="ANK" evidence="3">
    <location>
        <begin position="10"/>
        <end position="42"/>
    </location>
</feature>
<evidence type="ECO:0000256" key="1">
    <source>
        <dbReference type="ARBA" id="ARBA00022737"/>
    </source>
</evidence>
<protein>
    <submittedName>
        <fullName evidence="4 5">Uncharacterized protein</fullName>
    </submittedName>
</protein>
<reference evidence="4 6" key="1">
    <citation type="journal article" date="2012" name="Nature">
        <title>Algal genomes reveal evolutionary mosaicism and the fate of nucleomorphs.</title>
        <authorList>
            <consortium name="DOE Joint Genome Institute"/>
            <person name="Curtis B.A."/>
            <person name="Tanifuji G."/>
            <person name="Burki F."/>
            <person name="Gruber A."/>
            <person name="Irimia M."/>
            <person name="Maruyama S."/>
            <person name="Arias M.C."/>
            <person name="Ball S.G."/>
            <person name="Gile G.H."/>
            <person name="Hirakawa Y."/>
            <person name="Hopkins J.F."/>
            <person name="Kuo A."/>
            <person name="Rensing S.A."/>
            <person name="Schmutz J."/>
            <person name="Symeonidi A."/>
            <person name="Elias M."/>
            <person name="Eveleigh R.J."/>
            <person name="Herman E.K."/>
            <person name="Klute M.J."/>
            <person name="Nakayama T."/>
            <person name="Obornik M."/>
            <person name="Reyes-Prieto A."/>
            <person name="Armbrust E.V."/>
            <person name="Aves S.J."/>
            <person name="Beiko R.G."/>
            <person name="Coutinho P."/>
            <person name="Dacks J.B."/>
            <person name="Durnford D.G."/>
            <person name="Fast N.M."/>
            <person name="Green B.R."/>
            <person name="Grisdale C.J."/>
            <person name="Hempel F."/>
            <person name="Henrissat B."/>
            <person name="Hoppner M.P."/>
            <person name="Ishida K."/>
            <person name="Kim E."/>
            <person name="Koreny L."/>
            <person name="Kroth P.G."/>
            <person name="Liu Y."/>
            <person name="Malik S.B."/>
            <person name="Maier U.G."/>
            <person name="McRose D."/>
            <person name="Mock T."/>
            <person name="Neilson J.A."/>
            <person name="Onodera N.T."/>
            <person name="Poole A.M."/>
            <person name="Pritham E.J."/>
            <person name="Richards T.A."/>
            <person name="Rocap G."/>
            <person name="Roy S.W."/>
            <person name="Sarai C."/>
            <person name="Schaack S."/>
            <person name="Shirato S."/>
            <person name="Slamovits C.H."/>
            <person name="Spencer D.F."/>
            <person name="Suzuki S."/>
            <person name="Worden A.Z."/>
            <person name="Zauner S."/>
            <person name="Barry K."/>
            <person name="Bell C."/>
            <person name="Bharti A.K."/>
            <person name="Crow J.A."/>
            <person name="Grimwood J."/>
            <person name="Kramer R."/>
            <person name="Lindquist E."/>
            <person name="Lucas S."/>
            <person name="Salamov A."/>
            <person name="McFadden G.I."/>
            <person name="Lane C.E."/>
            <person name="Keeling P.J."/>
            <person name="Gray M.W."/>
            <person name="Grigoriev I.V."/>
            <person name="Archibald J.M."/>
        </authorList>
    </citation>
    <scope>NUCLEOTIDE SEQUENCE</scope>
    <source>
        <strain evidence="4 6">CCMP2712</strain>
    </source>
</reference>
<evidence type="ECO:0000256" key="2">
    <source>
        <dbReference type="ARBA" id="ARBA00023043"/>
    </source>
</evidence>
<dbReference type="GO" id="GO:0005634">
    <property type="term" value="C:nucleus"/>
    <property type="evidence" value="ECO:0007669"/>
    <property type="project" value="TreeGrafter"/>
</dbReference>
<evidence type="ECO:0000313" key="6">
    <source>
        <dbReference type="Proteomes" id="UP000011087"/>
    </source>
</evidence>
<keyword evidence="2 3" id="KW-0040">ANK repeat</keyword>
<evidence type="ECO:0000313" key="5">
    <source>
        <dbReference type="EnsemblProtists" id="EKX50011"/>
    </source>
</evidence>
<dbReference type="Proteomes" id="UP000011087">
    <property type="component" value="Unassembled WGS sequence"/>
</dbReference>